<proteinExistence type="predicted"/>
<name>A0A0F9A600_9ZZZZ</name>
<comment type="caution">
    <text evidence="1">The sequence shown here is derived from an EMBL/GenBank/DDBJ whole genome shotgun (WGS) entry which is preliminary data.</text>
</comment>
<protein>
    <submittedName>
        <fullName evidence="1">Uncharacterized protein</fullName>
    </submittedName>
</protein>
<reference evidence="1" key="1">
    <citation type="journal article" date="2015" name="Nature">
        <title>Complex archaea that bridge the gap between prokaryotes and eukaryotes.</title>
        <authorList>
            <person name="Spang A."/>
            <person name="Saw J.H."/>
            <person name="Jorgensen S.L."/>
            <person name="Zaremba-Niedzwiedzka K."/>
            <person name="Martijn J."/>
            <person name="Lind A.E."/>
            <person name="van Eijk R."/>
            <person name="Schleper C."/>
            <person name="Guy L."/>
            <person name="Ettema T.J."/>
        </authorList>
    </citation>
    <scope>NUCLEOTIDE SEQUENCE</scope>
</reference>
<accession>A0A0F9A600</accession>
<organism evidence="1">
    <name type="scientific">marine sediment metagenome</name>
    <dbReference type="NCBI Taxonomy" id="412755"/>
    <lineage>
        <taxon>unclassified sequences</taxon>
        <taxon>metagenomes</taxon>
        <taxon>ecological metagenomes</taxon>
    </lineage>
</organism>
<evidence type="ECO:0000313" key="1">
    <source>
        <dbReference type="EMBL" id="KKK93620.1"/>
    </source>
</evidence>
<sequence length="220" mass="23832">MKFKKNKILILILPIVITFGLISFVSAGNLSLFPNPNEVSVNIAYIFNFSNGSTCDLANIILSHSEIVTTNSRGFGYVSIDISGLSSVPLRICEYKDGILRANHSFSDIIFNTIYANSLNLSGNARIGGNINITGNATVNYIFGNGSQLTDVCLQDGTNCPAGFADTQKNTSGIYLYNDSDTIYFNESQLNVTIDDRASGLGDNSSWNQTYATTLYVDIG</sequence>
<gene>
    <name evidence="1" type="ORF">LCGC14_2691080</name>
</gene>
<dbReference type="EMBL" id="LAZR01047698">
    <property type="protein sequence ID" value="KKK93620.1"/>
    <property type="molecule type" value="Genomic_DNA"/>
</dbReference>
<dbReference type="AlphaFoldDB" id="A0A0F9A600"/>
<feature type="non-terminal residue" evidence="1">
    <location>
        <position position="220"/>
    </location>
</feature>